<gene>
    <name evidence="3" type="ORF">SpAn4DRAFT_1577</name>
</gene>
<dbReference type="InterPro" id="IPR021731">
    <property type="entry name" value="AMIN_dom"/>
</dbReference>
<evidence type="ECO:0000313" key="4">
    <source>
        <dbReference type="Proteomes" id="UP000049855"/>
    </source>
</evidence>
<dbReference type="InterPro" id="IPR018711">
    <property type="entry name" value="NAGPA"/>
</dbReference>
<dbReference type="Pfam" id="PF09992">
    <property type="entry name" value="NAGPA"/>
    <property type="match status" value="1"/>
</dbReference>
<dbReference type="Pfam" id="PF11741">
    <property type="entry name" value="AMIN"/>
    <property type="match status" value="1"/>
</dbReference>
<feature type="domain" description="Phosphodiester glycosidase" evidence="1">
    <location>
        <begin position="298"/>
        <end position="468"/>
    </location>
</feature>
<evidence type="ECO:0000259" key="2">
    <source>
        <dbReference type="Pfam" id="PF11741"/>
    </source>
</evidence>
<dbReference type="AlphaFoldDB" id="A0A0U1KT55"/>
<evidence type="ECO:0000313" key="3">
    <source>
        <dbReference type="EMBL" id="CQR70608.1"/>
    </source>
</evidence>
<organism evidence="3 4">
    <name type="scientific">Sporomusa ovata</name>
    <dbReference type="NCBI Taxonomy" id="2378"/>
    <lineage>
        <taxon>Bacteria</taxon>
        <taxon>Bacillati</taxon>
        <taxon>Bacillota</taxon>
        <taxon>Negativicutes</taxon>
        <taxon>Selenomonadales</taxon>
        <taxon>Sporomusaceae</taxon>
        <taxon>Sporomusa</taxon>
    </lineage>
</organism>
<proteinExistence type="predicted"/>
<sequence length="475" mass="50790">MFNHFRQRLSFITVITAIVIFVMQSVVWAAPGNVLSKVRTSQTADKVRIVFDVTTLPEYSVTTLENPSRLVIDIPGISYNTASQYVFNDATVDKLRLSTDEAGKVRAVIDLKTEYIYKVFTLKNPNRLVVDIIKKYDRKLVEQVAPGITYTSWLKSSASGPVLAHILAIDPKAGFTLKPAISNGVVQGLEPLLSMVERTQALAAVNGSYFGLDGSIIGLLKIDGQIASTTELARTALGIMPDGNLLIDQVQYDGKVALPDGQTVPINAVNRERGENELIVYNGLYASATGSNNYGQEYVVVNDKVTAIIPGNSPIPSDGVVLSVHGEAAKLLSTLKVGDTVRVQQTLGTVWDKTEHVLGAGPMLVKNSSVFLTTKIEGFGSDVAGGRAPRTAIGLKADGQILAVVVDGRQVDSIGMTLLELALFMQELGAQDAMNLDGGGSSEMVVKGKIVNQPSDGHERRVGDALVIVPSSVAN</sequence>
<evidence type="ECO:0000259" key="1">
    <source>
        <dbReference type="Pfam" id="PF09992"/>
    </source>
</evidence>
<dbReference type="Gene3D" id="2.60.40.3500">
    <property type="match status" value="1"/>
</dbReference>
<name>A0A0U1KT55_9FIRM</name>
<dbReference type="RefSeq" id="WP_021169335.1">
    <property type="nucleotide sequence ID" value="NZ_CTRP01000003.1"/>
</dbReference>
<accession>A0A0U1KT55</accession>
<protein>
    <submittedName>
        <fullName evidence="3">Exopolysaccharide biosynthesis protein</fullName>
    </submittedName>
</protein>
<dbReference type="Proteomes" id="UP000049855">
    <property type="component" value="Unassembled WGS sequence"/>
</dbReference>
<dbReference type="EMBL" id="CTRP01000003">
    <property type="protein sequence ID" value="CQR70608.1"/>
    <property type="molecule type" value="Genomic_DNA"/>
</dbReference>
<dbReference type="PANTHER" id="PTHR40446:SF2">
    <property type="entry name" value="N-ACETYLGLUCOSAMINE-1-PHOSPHODIESTER ALPHA-N-ACETYLGLUCOSAMINIDASE"/>
    <property type="match status" value="1"/>
</dbReference>
<feature type="domain" description="AMIN" evidence="2">
    <location>
        <begin position="38"/>
        <end position="132"/>
    </location>
</feature>
<dbReference type="PANTHER" id="PTHR40446">
    <property type="entry name" value="N-ACETYLGLUCOSAMINE-1-PHOSPHODIESTER ALPHA-N-ACETYLGLUCOSAMINIDASE"/>
    <property type="match status" value="1"/>
</dbReference>
<keyword evidence="4" id="KW-1185">Reference proteome</keyword>
<reference evidence="4" key="1">
    <citation type="submission" date="2015-03" db="EMBL/GenBank/DDBJ databases">
        <authorList>
            <person name="Nijsse Bart"/>
        </authorList>
    </citation>
    <scope>NUCLEOTIDE SEQUENCE [LARGE SCALE GENOMIC DNA]</scope>
</reference>